<name>A0A1M6PKZ5_9BACT</name>
<dbReference type="InterPro" id="IPR001036">
    <property type="entry name" value="Acrflvin-R"/>
</dbReference>
<dbReference type="PANTHER" id="PTHR32063">
    <property type="match status" value="1"/>
</dbReference>
<dbReference type="EMBL" id="FQZE01000063">
    <property type="protein sequence ID" value="SHK08555.1"/>
    <property type="molecule type" value="Genomic_DNA"/>
</dbReference>
<feature type="transmembrane region" description="Helical" evidence="1">
    <location>
        <begin position="997"/>
        <end position="1023"/>
    </location>
</feature>
<feature type="transmembrane region" description="Helical" evidence="1">
    <location>
        <begin position="868"/>
        <end position="887"/>
    </location>
</feature>
<feature type="transmembrane region" description="Helical" evidence="1">
    <location>
        <begin position="358"/>
        <end position="378"/>
    </location>
</feature>
<dbReference type="PANTHER" id="PTHR32063:SF0">
    <property type="entry name" value="SWARMING MOTILITY PROTEIN SWRC"/>
    <property type="match status" value="1"/>
</dbReference>
<dbReference type="Gene3D" id="3.30.70.1320">
    <property type="entry name" value="Multidrug efflux transporter AcrB pore domain like"/>
    <property type="match status" value="1"/>
</dbReference>
<sequence>MKITDISVKRPVATAMAFLAVLLFGIVSWQKLPLDIMPKMELPTLTVITAYPGASAGEVEKQVTKPLEALLAGAENMKEIESSSKENVSFISLQYRWKTDITEAANNVRDLIELSKRHLPEEAHNPVIFKVNSSMLPVLVYGINADENFQGIENIIEDNIASPIRKIEGVGTVIYLGQPQREIKVTLNPAKIRAYNISPTQIATVLKAENIKIPGGNIKTGDFDFSIDIPGEINKTTDLAEIPIVNFNHKIIKLKDIAKIEDGFKETDEYIRTEKGPGVAFMIQKQSGANTLEVVNAVRSQMDEIRQDLPDDVEVFEIISTDEVITQSIGNLSESLLYAFIIVILVVFIFLREWRSSIIVSLTIPFSLIVAFITMYVLDYTINIFSLISLIIAIGMVVDNAIVILENITKKIEEGLPPYKAAIEGAKEMGMAISASTATTLMVFIPLIFMGGIVGIMFKQLAILTSVTMIASLITSLSLTPMISSRLLKKKNEKAERKFSFFKWSENIFVAIESAYKKLLAWVIFHKSVTILFVLAILVLSIYTGKKIGSDYIPEFDAGDVTVVFETEVGTRADATGKIGEKIASIMQDEIPERVPGSIAVIAGQTQDGILSSVGFSEGKNVGTVMCHLELPDERERSAKEIGEVLRARLEEIPEIERFHVSAGSILSAALLGNNKPIEVFLSGKHFEELNSTARSVEEYFENCGYLTDVESTIDNGKNQIEIHIDRKKASALGLNVAMVGMQVRQGIYGTDAGTLSDEGEDYDITLMYGEDFKKDITDIGNIQLTNLRGEKITLSSVADIRMGKGKLEIRRKSQQRYVVVKANLDQISLGEAAANVNQFLADFDLPEGVTAEIAGQVENKDESFGDLYLIFILGILLVYMVMAAQFESFKHPLIIMLSVPFTAIGVIWAFAITGLTLSVTTFIGIIMLIGIVVNNGIVLVDYINQLRRKGAKLTDAVLESGSSRLRPVLMTTLTTVCAMIPMAASTGMGKEMFSPLGITIIGGLLVSTLITLLFVPAVYIAFHPNELKKEKNK</sequence>
<keyword evidence="3" id="KW-1185">Reference proteome</keyword>
<keyword evidence="1" id="KW-0472">Membrane</keyword>
<keyword evidence="1" id="KW-1133">Transmembrane helix</keyword>
<feature type="transmembrane region" description="Helical" evidence="1">
    <location>
        <begin position="12"/>
        <end position="29"/>
    </location>
</feature>
<dbReference type="PRINTS" id="PR00702">
    <property type="entry name" value="ACRIFLAVINRP"/>
</dbReference>
<feature type="transmembrane region" description="Helical" evidence="1">
    <location>
        <begin position="966"/>
        <end position="985"/>
    </location>
</feature>
<dbReference type="GO" id="GO:0005886">
    <property type="term" value="C:plasma membrane"/>
    <property type="evidence" value="ECO:0007669"/>
    <property type="project" value="TreeGrafter"/>
</dbReference>
<evidence type="ECO:0000256" key="1">
    <source>
        <dbReference type="SAM" id="Phobius"/>
    </source>
</evidence>
<evidence type="ECO:0000313" key="3">
    <source>
        <dbReference type="Proteomes" id="UP000184050"/>
    </source>
</evidence>
<dbReference type="Gene3D" id="3.30.70.1430">
    <property type="entry name" value="Multidrug efflux transporter AcrB pore domain"/>
    <property type="match status" value="2"/>
</dbReference>
<dbReference type="STRING" id="1168035.SAMN05444280_1633"/>
<dbReference type="Gene3D" id="3.30.2090.10">
    <property type="entry name" value="Multidrug efflux transporter AcrB TolC docking domain, DN and DC subdomains"/>
    <property type="match status" value="2"/>
</dbReference>
<dbReference type="InterPro" id="IPR027463">
    <property type="entry name" value="AcrB_DN_DC_subdom"/>
</dbReference>
<feature type="transmembrane region" description="Helical" evidence="1">
    <location>
        <begin position="923"/>
        <end position="945"/>
    </location>
</feature>
<dbReference type="Gene3D" id="3.30.70.1440">
    <property type="entry name" value="Multidrug efflux transporter AcrB pore domain"/>
    <property type="match status" value="1"/>
</dbReference>
<proteinExistence type="predicted"/>
<feature type="transmembrane region" description="Helical" evidence="1">
    <location>
        <begin position="429"/>
        <end position="457"/>
    </location>
</feature>
<feature type="transmembrane region" description="Helical" evidence="1">
    <location>
        <begin position="463"/>
        <end position="488"/>
    </location>
</feature>
<dbReference type="Gene3D" id="1.20.1640.10">
    <property type="entry name" value="Multidrug efflux transporter AcrB transmembrane domain"/>
    <property type="match status" value="2"/>
</dbReference>
<dbReference type="Pfam" id="PF00873">
    <property type="entry name" value="ACR_tran"/>
    <property type="match status" value="1"/>
</dbReference>
<dbReference type="RefSeq" id="WP_073174111.1">
    <property type="nucleotide sequence ID" value="NZ_FQZE01000063.1"/>
</dbReference>
<dbReference type="GO" id="GO:0042910">
    <property type="term" value="F:xenobiotic transmembrane transporter activity"/>
    <property type="evidence" value="ECO:0007669"/>
    <property type="project" value="TreeGrafter"/>
</dbReference>
<dbReference type="OrthoDB" id="9798415at2"/>
<dbReference type="Proteomes" id="UP000184050">
    <property type="component" value="Unassembled WGS sequence"/>
</dbReference>
<protein>
    <submittedName>
        <fullName evidence="2">Hydrophobic/amphiphilic exporter-1, HAE1 family</fullName>
    </submittedName>
</protein>
<dbReference type="SUPFAM" id="SSF82866">
    <property type="entry name" value="Multidrug efflux transporter AcrB transmembrane domain"/>
    <property type="match status" value="2"/>
</dbReference>
<dbReference type="AlphaFoldDB" id="A0A1M6PKZ5"/>
<gene>
    <name evidence="2" type="ORF">SAMN05444280_1633</name>
</gene>
<evidence type="ECO:0000313" key="2">
    <source>
        <dbReference type="EMBL" id="SHK08555.1"/>
    </source>
</evidence>
<dbReference type="SUPFAM" id="SSF82693">
    <property type="entry name" value="Multidrug efflux transporter AcrB pore domain, PN1, PN2, PC1 and PC2 subdomains"/>
    <property type="match status" value="2"/>
</dbReference>
<feature type="transmembrane region" description="Helical" evidence="1">
    <location>
        <begin position="519"/>
        <end position="543"/>
    </location>
</feature>
<feature type="transmembrane region" description="Helical" evidence="1">
    <location>
        <begin position="335"/>
        <end position="351"/>
    </location>
</feature>
<organism evidence="2 3">
    <name type="scientific">Tangfeifania diversioriginum</name>
    <dbReference type="NCBI Taxonomy" id="1168035"/>
    <lineage>
        <taxon>Bacteria</taxon>
        <taxon>Pseudomonadati</taxon>
        <taxon>Bacteroidota</taxon>
        <taxon>Bacteroidia</taxon>
        <taxon>Marinilabiliales</taxon>
        <taxon>Prolixibacteraceae</taxon>
        <taxon>Tangfeifania</taxon>
    </lineage>
</organism>
<reference evidence="2 3" key="1">
    <citation type="submission" date="2016-11" db="EMBL/GenBank/DDBJ databases">
        <authorList>
            <person name="Jaros S."/>
            <person name="Januszkiewicz K."/>
            <person name="Wedrychowicz H."/>
        </authorList>
    </citation>
    <scope>NUCLEOTIDE SEQUENCE [LARGE SCALE GENOMIC DNA]</scope>
    <source>
        <strain evidence="2 3">DSM 27063</strain>
    </source>
</reference>
<dbReference type="SUPFAM" id="SSF82714">
    <property type="entry name" value="Multidrug efflux transporter AcrB TolC docking domain, DN and DC subdomains"/>
    <property type="match status" value="2"/>
</dbReference>
<feature type="transmembrane region" description="Helical" evidence="1">
    <location>
        <begin position="894"/>
        <end position="917"/>
    </location>
</feature>
<accession>A0A1M6PKZ5</accession>
<feature type="transmembrane region" description="Helical" evidence="1">
    <location>
        <begin position="384"/>
        <end position="408"/>
    </location>
</feature>
<keyword evidence="1" id="KW-0812">Transmembrane</keyword>